<dbReference type="InterPro" id="IPR053853">
    <property type="entry name" value="FitA-like_RHH"/>
</dbReference>
<dbReference type="InterPro" id="IPR010985">
    <property type="entry name" value="Ribbon_hlx_hlx"/>
</dbReference>
<accession>A0A2Y8ZMQ5</accession>
<dbReference type="EMBL" id="UESZ01000001">
    <property type="protein sequence ID" value="SSA33701.1"/>
    <property type="molecule type" value="Genomic_DNA"/>
</dbReference>
<dbReference type="GO" id="GO:0006355">
    <property type="term" value="P:regulation of DNA-templated transcription"/>
    <property type="evidence" value="ECO:0007669"/>
    <property type="project" value="InterPro"/>
</dbReference>
<reference evidence="3" key="1">
    <citation type="submission" date="2016-10" db="EMBL/GenBank/DDBJ databases">
        <authorList>
            <person name="Varghese N."/>
            <person name="Submissions S."/>
        </authorList>
    </citation>
    <scope>NUCLEOTIDE SEQUENCE [LARGE SCALE GENOMIC DNA]</scope>
    <source>
        <strain evidence="3">DSM 22951</strain>
    </source>
</reference>
<keyword evidence="3" id="KW-1185">Reference proteome</keyword>
<dbReference type="AlphaFoldDB" id="A0A2Y8ZMQ5"/>
<dbReference type="InterPro" id="IPR013321">
    <property type="entry name" value="Arc_rbn_hlx_hlx"/>
</dbReference>
<gene>
    <name evidence="2" type="ORF">SAMN04489750_0987</name>
</gene>
<dbReference type="OrthoDB" id="2389872at2"/>
<dbReference type="Gene3D" id="1.10.1220.10">
    <property type="entry name" value="Met repressor-like"/>
    <property type="match status" value="1"/>
</dbReference>
<dbReference type="Pfam" id="PF22513">
    <property type="entry name" value="FitA-like_RHH"/>
    <property type="match status" value="1"/>
</dbReference>
<feature type="domain" description="Antitoxin FitA-like ribbon-helix-helix" evidence="1">
    <location>
        <begin position="4"/>
        <end position="41"/>
    </location>
</feature>
<evidence type="ECO:0000313" key="3">
    <source>
        <dbReference type="Proteomes" id="UP000250028"/>
    </source>
</evidence>
<organism evidence="2 3">
    <name type="scientific">Branchiibius hedensis</name>
    <dbReference type="NCBI Taxonomy" id="672460"/>
    <lineage>
        <taxon>Bacteria</taxon>
        <taxon>Bacillati</taxon>
        <taxon>Actinomycetota</taxon>
        <taxon>Actinomycetes</taxon>
        <taxon>Micrococcales</taxon>
        <taxon>Dermacoccaceae</taxon>
        <taxon>Branchiibius</taxon>
    </lineage>
</organism>
<evidence type="ECO:0000313" key="2">
    <source>
        <dbReference type="EMBL" id="SSA33701.1"/>
    </source>
</evidence>
<dbReference type="Proteomes" id="UP000250028">
    <property type="component" value="Unassembled WGS sequence"/>
</dbReference>
<protein>
    <submittedName>
        <fullName evidence="2">Plasmid stability protein</fullName>
    </submittedName>
</protein>
<dbReference type="SUPFAM" id="SSF47598">
    <property type="entry name" value="Ribbon-helix-helix"/>
    <property type="match status" value="1"/>
</dbReference>
<sequence length="75" mass="8046">MAEQILIRNLPEGTKSALRARAQQHGRSLEAEARLILAAAVEASNATMVDLLGTSDADITFDPQRLGLTARSTEL</sequence>
<proteinExistence type="predicted"/>
<evidence type="ECO:0000259" key="1">
    <source>
        <dbReference type="Pfam" id="PF22513"/>
    </source>
</evidence>
<name>A0A2Y8ZMQ5_9MICO</name>
<dbReference type="RefSeq" id="WP_109688575.1">
    <property type="nucleotide sequence ID" value="NZ_QGDN01000001.1"/>
</dbReference>